<dbReference type="Proteomes" id="UP001385848">
    <property type="component" value="Unassembled WGS sequence"/>
</dbReference>
<proteinExistence type="predicted"/>
<evidence type="ECO:0000259" key="1">
    <source>
        <dbReference type="Pfam" id="PF10882"/>
    </source>
</evidence>
<evidence type="ECO:0000313" key="4">
    <source>
        <dbReference type="Proteomes" id="UP000327236"/>
    </source>
</evidence>
<protein>
    <submittedName>
        <fullName evidence="3">PH domain-containing protein</fullName>
    </submittedName>
</protein>
<dbReference type="RefSeq" id="WP_057706485.1">
    <property type="nucleotide sequence ID" value="NZ_CATOUV010000001.1"/>
</dbReference>
<dbReference type="KEGG" id="lje:BUE77_02420"/>
<organism evidence="2 4">
    <name type="scientific">Lactobacillus jensenii</name>
    <dbReference type="NCBI Taxonomy" id="109790"/>
    <lineage>
        <taxon>Bacteria</taxon>
        <taxon>Bacillati</taxon>
        <taxon>Bacillota</taxon>
        <taxon>Bacilli</taxon>
        <taxon>Lactobacillales</taxon>
        <taxon>Lactobacillaceae</taxon>
        <taxon>Lactobacillus</taxon>
    </lineage>
</organism>
<reference evidence="2 4" key="1">
    <citation type="submission" date="2019-09" db="EMBL/GenBank/DDBJ databases">
        <title>Draft genome sequence assemblies of isolates from the urinary tract.</title>
        <authorList>
            <person name="Mores C.R."/>
            <person name="Putonti C."/>
            <person name="Wolfe A.J."/>
        </authorList>
    </citation>
    <scope>NUCLEOTIDE SEQUENCE [LARGE SCALE GENOMIC DNA]</scope>
    <source>
        <strain evidence="2 4">UMB246</strain>
    </source>
</reference>
<evidence type="ECO:0000313" key="2">
    <source>
        <dbReference type="EMBL" id="KAA9320607.1"/>
    </source>
</evidence>
<dbReference type="InterPro" id="IPR027783">
    <property type="entry name" value="Bacterial_PH-related"/>
</dbReference>
<sequence length="114" mass="12905">MRNKLTIKNSDLIVAPQGLDKFWTLKNKLTIPLNHIVGATLDNGIIFDKKGLRLPGTAAFGYYVGTFKSNSDTIFYNAKKGENIIVIQLKDENYNRLVLSVDNPHEWVDKINNL</sequence>
<dbReference type="EMBL" id="VYWW01000043">
    <property type="protein sequence ID" value="KAA9320607.1"/>
    <property type="molecule type" value="Genomic_DNA"/>
</dbReference>
<reference evidence="3 5" key="2">
    <citation type="submission" date="2024-04" db="EMBL/GenBank/DDBJ databases">
        <title>Three lactobacilli isolated from voided urine samples from females with type 2 diabetes.</title>
        <authorList>
            <person name="Kula A."/>
            <person name="Stegman N."/>
            <person name="Putonti C."/>
        </authorList>
    </citation>
    <scope>NUCLEOTIDE SEQUENCE [LARGE SCALE GENOMIC DNA]</scope>
    <source>
        <strain evidence="3 5">1855</strain>
    </source>
</reference>
<evidence type="ECO:0000313" key="3">
    <source>
        <dbReference type="EMBL" id="MEL0566044.1"/>
    </source>
</evidence>
<dbReference type="AlphaFoldDB" id="A0A5N1I9H9"/>
<dbReference type="Pfam" id="PF10882">
    <property type="entry name" value="bPH_5"/>
    <property type="match status" value="1"/>
</dbReference>
<evidence type="ECO:0000313" key="5">
    <source>
        <dbReference type="Proteomes" id="UP001385848"/>
    </source>
</evidence>
<dbReference type="Proteomes" id="UP000327236">
    <property type="component" value="Unassembled WGS sequence"/>
</dbReference>
<feature type="domain" description="Bacterial Pleckstrin homology" evidence="1">
    <location>
        <begin position="23"/>
        <end position="112"/>
    </location>
</feature>
<dbReference type="GeneID" id="31742556"/>
<gene>
    <name evidence="3" type="ORF">AAC431_09030</name>
    <name evidence="2" type="ORF">F6H94_07710</name>
</gene>
<dbReference type="OrthoDB" id="530515at2"/>
<accession>A0A5N1I9H9</accession>
<name>A0A5N1I9H9_LACJE</name>
<keyword evidence="5" id="KW-1185">Reference proteome</keyword>
<dbReference type="EMBL" id="JBBVUL010000028">
    <property type="protein sequence ID" value="MEL0566044.1"/>
    <property type="molecule type" value="Genomic_DNA"/>
</dbReference>
<comment type="caution">
    <text evidence="2">The sequence shown here is derived from an EMBL/GenBank/DDBJ whole genome shotgun (WGS) entry which is preliminary data.</text>
</comment>